<dbReference type="OrthoDB" id="2442217at2759"/>
<dbReference type="Proteomes" id="UP000789342">
    <property type="component" value="Unassembled WGS sequence"/>
</dbReference>
<proteinExistence type="predicted"/>
<keyword evidence="3" id="KW-1185">Reference proteome</keyword>
<accession>A0A9N9B749</accession>
<feature type="non-terminal residue" evidence="2">
    <location>
        <position position="1"/>
    </location>
</feature>
<evidence type="ECO:0000313" key="3">
    <source>
        <dbReference type="Proteomes" id="UP000789342"/>
    </source>
</evidence>
<organism evidence="2 3">
    <name type="scientific">Acaulospora morrowiae</name>
    <dbReference type="NCBI Taxonomy" id="94023"/>
    <lineage>
        <taxon>Eukaryota</taxon>
        <taxon>Fungi</taxon>
        <taxon>Fungi incertae sedis</taxon>
        <taxon>Mucoromycota</taxon>
        <taxon>Glomeromycotina</taxon>
        <taxon>Glomeromycetes</taxon>
        <taxon>Diversisporales</taxon>
        <taxon>Acaulosporaceae</taxon>
        <taxon>Acaulospora</taxon>
    </lineage>
</organism>
<sequence length="289" mass="33648">DELHDISMDVQTLNNEDNYDDNPLFNFEQNLYKQALNLTEHQDDLWKELNAEDMIEQDINYEEIEEIEEIDSEYRNIVDIGCIAEHSNDTTTALYHFAKLIEIVAESEDDNVKKHLLQALYPCLKNFDLNSSSTQINKLPSLFVVNTAFKIKKLDFSKQLKQFTLKPKKCEEFGDLLALEILKSRTSLSSHKETLESPKTLQQYYEAMPKCLTSFFDGLILTLQLKNYEIVKRKQKERKTTITELSKSEIIKMEKRIAKGRAKKDLEPLLLGKKASQSKKKRNMEDISL</sequence>
<reference evidence="2" key="1">
    <citation type="submission" date="2021-06" db="EMBL/GenBank/DDBJ databases">
        <authorList>
            <person name="Kallberg Y."/>
            <person name="Tangrot J."/>
            <person name="Rosling A."/>
        </authorList>
    </citation>
    <scope>NUCLEOTIDE SEQUENCE</scope>
    <source>
        <strain evidence="2">CL551</strain>
    </source>
</reference>
<comment type="caution">
    <text evidence="2">The sequence shown here is derived from an EMBL/GenBank/DDBJ whole genome shotgun (WGS) entry which is preliminary data.</text>
</comment>
<feature type="region of interest" description="Disordered" evidence="1">
    <location>
        <begin position="269"/>
        <end position="289"/>
    </location>
</feature>
<evidence type="ECO:0000313" key="2">
    <source>
        <dbReference type="EMBL" id="CAG8554802.1"/>
    </source>
</evidence>
<protein>
    <submittedName>
        <fullName evidence="2">1631_t:CDS:1</fullName>
    </submittedName>
</protein>
<gene>
    <name evidence="2" type="ORF">AMORRO_LOCUS5741</name>
</gene>
<dbReference type="EMBL" id="CAJVPV010003570">
    <property type="protein sequence ID" value="CAG8554802.1"/>
    <property type="molecule type" value="Genomic_DNA"/>
</dbReference>
<dbReference type="AlphaFoldDB" id="A0A9N9B749"/>
<evidence type="ECO:0000256" key="1">
    <source>
        <dbReference type="SAM" id="MobiDB-lite"/>
    </source>
</evidence>
<name>A0A9N9B749_9GLOM</name>